<organism evidence="2 3">
    <name type="scientific">Romanomermis culicivorax</name>
    <name type="common">Nematode worm</name>
    <dbReference type="NCBI Taxonomy" id="13658"/>
    <lineage>
        <taxon>Eukaryota</taxon>
        <taxon>Metazoa</taxon>
        <taxon>Ecdysozoa</taxon>
        <taxon>Nematoda</taxon>
        <taxon>Enoplea</taxon>
        <taxon>Dorylaimia</taxon>
        <taxon>Mermithida</taxon>
        <taxon>Mermithoidea</taxon>
        <taxon>Mermithidae</taxon>
        <taxon>Romanomermis</taxon>
    </lineage>
</organism>
<sequence length="106" mass="12012">VKSKAPSANTLYNNKFSGTPRGEEEAPHSAPQRGLLSAANLFGFSDYPPDNYYDHLQPQYKMPHTSHCEEDSSIKTIVDNMHLLTMDGAATNKRLLRFFIHLENEF</sequence>
<reference evidence="3" key="1">
    <citation type="submission" date="2022-11" db="UniProtKB">
        <authorList>
            <consortium name="WormBaseParasite"/>
        </authorList>
    </citation>
    <scope>IDENTIFICATION</scope>
</reference>
<dbReference type="WBParaSite" id="nRc.2.0.1.t28858-RA">
    <property type="protein sequence ID" value="nRc.2.0.1.t28858-RA"/>
    <property type="gene ID" value="nRc.2.0.1.g28858"/>
</dbReference>
<keyword evidence="2" id="KW-1185">Reference proteome</keyword>
<evidence type="ECO:0000313" key="2">
    <source>
        <dbReference type="Proteomes" id="UP000887565"/>
    </source>
</evidence>
<evidence type="ECO:0000313" key="3">
    <source>
        <dbReference type="WBParaSite" id="nRc.2.0.1.t28858-RA"/>
    </source>
</evidence>
<accession>A0A915JRX4</accession>
<feature type="compositionally biased region" description="Polar residues" evidence="1">
    <location>
        <begin position="1"/>
        <end position="17"/>
    </location>
</feature>
<feature type="region of interest" description="Disordered" evidence="1">
    <location>
        <begin position="1"/>
        <end position="31"/>
    </location>
</feature>
<evidence type="ECO:0000256" key="1">
    <source>
        <dbReference type="SAM" id="MobiDB-lite"/>
    </source>
</evidence>
<dbReference type="Proteomes" id="UP000887565">
    <property type="component" value="Unplaced"/>
</dbReference>
<dbReference type="AlphaFoldDB" id="A0A915JRX4"/>
<protein>
    <submittedName>
        <fullName evidence="3">Uncharacterized protein</fullName>
    </submittedName>
</protein>
<name>A0A915JRX4_ROMCU</name>
<proteinExistence type="predicted"/>